<feature type="region of interest" description="Disordered" evidence="1">
    <location>
        <begin position="57"/>
        <end position="123"/>
    </location>
</feature>
<dbReference type="InterPro" id="IPR051888">
    <property type="entry name" value="UPF0148_domain"/>
</dbReference>
<feature type="compositionally biased region" description="Polar residues" evidence="1">
    <location>
        <begin position="57"/>
        <end position="69"/>
    </location>
</feature>
<name>A0A4E0R0H7_9EURY</name>
<dbReference type="EMBL" id="PGGK01000004">
    <property type="protein sequence ID" value="TGC09826.1"/>
    <property type="molecule type" value="Genomic_DNA"/>
</dbReference>
<dbReference type="RefSeq" id="WP_135389343.1">
    <property type="nucleotide sequence ID" value="NZ_PGGK01000004.1"/>
</dbReference>
<dbReference type="Proteomes" id="UP000297295">
    <property type="component" value="Unassembled WGS sequence"/>
</dbReference>
<accession>A0A4E0R0H7</accession>
<proteinExistence type="predicted"/>
<dbReference type="InterPro" id="IPR009563">
    <property type="entry name" value="SSSCA1"/>
</dbReference>
<reference evidence="2 3" key="1">
    <citation type="submission" date="2017-11" db="EMBL/GenBank/DDBJ databases">
        <title>Isolation and Characterization of Methanogenic Archaea from Saline Meromictic Lake at Siberia.</title>
        <authorList>
            <person name="Shen Y."/>
            <person name="Huang H.-H."/>
            <person name="Lai M.-C."/>
            <person name="Chen S.-C."/>
        </authorList>
    </citation>
    <scope>NUCLEOTIDE SEQUENCE [LARGE SCALE GENOMIC DNA]</scope>
    <source>
        <strain evidence="2 3">SY-01</strain>
    </source>
</reference>
<protein>
    <submittedName>
        <fullName evidence="2">Uncharacterized protein</fullName>
    </submittedName>
</protein>
<organism evidence="2 3">
    <name type="scientific">Methanolobus halotolerans</name>
    <dbReference type="NCBI Taxonomy" id="2052935"/>
    <lineage>
        <taxon>Archaea</taxon>
        <taxon>Methanobacteriati</taxon>
        <taxon>Methanobacteriota</taxon>
        <taxon>Stenosarchaea group</taxon>
        <taxon>Methanomicrobia</taxon>
        <taxon>Methanosarcinales</taxon>
        <taxon>Methanosarcinaceae</taxon>
        <taxon>Methanolobus</taxon>
    </lineage>
</organism>
<sequence length="171" mass="18922">MTNTDDDMVKKISRMLEIGGTMLAQHCDVCGSPMFRYQGRIMCPVCEGATDPRNKLQQELQPESGTSNRLAPVSAEGDSLSEELNDIQSQAAMEDTVKTDAPSQVPEADSARHPSSQPDSPSATELESLLMEKMISCARSMRSEDDIRKISDHMDMIERGLSIIEKMRKTL</sequence>
<evidence type="ECO:0000313" key="2">
    <source>
        <dbReference type="EMBL" id="TGC09826.1"/>
    </source>
</evidence>
<keyword evidence="3" id="KW-1185">Reference proteome</keyword>
<comment type="caution">
    <text evidence="2">The sequence shown here is derived from an EMBL/GenBank/DDBJ whole genome shotgun (WGS) entry which is preliminary data.</text>
</comment>
<dbReference type="AlphaFoldDB" id="A0A4E0R0H7"/>
<feature type="compositionally biased region" description="Polar residues" evidence="1">
    <location>
        <begin position="113"/>
        <end position="123"/>
    </location>
</feature>
<dbReference type="OrthoDB" id="26305at2157"/>
<evidence type="ECO:0000313" key="3">
    <source>
        <dbReference type="Proteomes" id="UP000297295"/>
    </source>
</evidence>
<dbReference type="Pfam" id="PF06677">
    <property type="entry name" value="Auto_anti-p27"/>
    <property type="match status" value="1"/>
</dbReference>
<gene>
    <name evidence="2" type="ORF">CUN85_05605</name>
</gene>
<dbReference type="PANTHER" id="PTHR16537:SF1">
    <property type="entry name" value="PROTEIN ZNRD2"/>
    <property type="match status" value="1"/>
</dbReference>
<dbReference type="PANTHER" id="PTHR16537">
    <property type="entry name" value="SJOEGREN SYNDROME/SCLERODERMA AUTOANTIGEN 1"/>
    <property type="match status" value="1"/>
</dbReference>
<evidence type="ECO:0000256" key="1">
    <source>
        <dbReference type="SAM" id="MobiDB-lite"/>
    </source>
</evidence>